<organism evidence="1 2">
    <name type="scientific">Serendipita vermifera MAFF 305830</name>
    <dbReference type="NCBI Taxonomy" id="933852"/>
    <lineage>
        <taxon>Eukaryota</taxon>
        <taxon>Fungi</taxon>
        <taxon>Dikarya</taxon>
        <taxon>Basidiomycota</taxon>
        <taxon>Agaricomycotina</taxon>
        <taxon>Agaricomycetes</taxon>
        <taxon>Sebacinales</taxon>
        <taxon>Serendipitaceae</taxon>
        <taxon>Serendipita</taxon>
    </lineage>
</organism>
<reference evidence="2" key="2">
    <citation type="submission" date="2015-01" db="EMBL/GenBank/DDBJ databases">
        <title>Evolutionary Origins and Diversification of the Mycorrhizal Mutualists.</title>
        <authorList>
            <consortium name="DOE Joint Genome Institute"/>
            <consortium name="Mycorrhizal Genomics Consortium"/>
            <person name="Kohler A."/>
            <person name="Kuo A."/>
            <person name="Nagy L.G."/>
            <person name="Floudas D."/>
            <person name="Copeland A."/>
            <person name="Barry K.W."/>
            <person name="Cichocki N."/>
            <person name="Veneault-Fourrey C."/>
            <person name="LaButti K."/>
            <person name="Lindquist E.A."/>
            <person name="Lipzen A."/>
            <person name="Lundell T."/>
            <person name="Morin E."/>
            <person name="Murat C."/>
            <person name="Riley R."/>
            <person name="Ohm R."/>
            <person name="Sun H."/>
            <person name="Tunlid A."/>
            <person name="Henrissat B."/>
            <person name="Grigoriev I.V."/>
            <person name="Hibbett D.S."/>
            <person name="Martin F."/>
        </authorList>
    </citation>
    <scope>NUCLEOTIDE SEQUENCE [LARGE SCALE GENOMIC DNA]</scope>
    <source>
        <strain evidence="2">MAFF 305830</strain>
    </source>
</reference>
<name>A0A0C2WDI1_SERVB</name>
<reference evidence="1 2" key="1">
    <citation type="submission" date="2014-04" db="EMBL/GenBank/DDBJ databases">
        <authorList>
            <consortium name="DOE Joint Genome Institute"/>
            <person name="Kuo A."/>
            <person name="Zuccaro A."/>
            <person name="Kohler A."/>
            <person name="Nagy L.G."/>
            <person name="Floudas D."/>
            <person name="Copeland A."/>
            <person name="Barry K.W."/>
            <person name="Cichocki N."/>
            <person name="Veneault-Fourrey C."/>
            <person name="LaButti K."/>
            <person name="Lindquist E.A."/>
            <person name="Lipzen A."/>
            <person name="Lundell T."/>
            <person name="Morin E."/>
            <person name="Murat C."/>
            <person name="Sun H."/>
            <person name="Tunlid A."/>
            <person name="Henrissat B."/>
            <person name="Grigoriev I.V."/>
            <person name="Hibbett D.S."/>
            <person name="Martin F."/>
            <person name="Nordberg H.P."/>
            <person name="Cantor M.N."/>
            <person name="Hua S.X."/>
        </authorList>
    </citation>
    <scope>NUCLEOTIDE SEQUENCE [LARGE SCALE GENOMIC DNA]</scope>
    <source>
        <strain evidence="1 2">MAFF 305830</strain>
    </source>
</reference>
<proteinExistence type="predicted"/>
<gene>
    <name evidence="1" type="ORF">M408DRAFT_27002</name>
</gene>
<keyword evidence="2" id="KW-1185">Reference proteome</keyword>
<protein>
    <submittedName>
        <fullName evidence="1">Uncharacterized protein</fullName>
    </submittedName>
</protein>
<dbReference type="Proteomes" id="UP000054097">
    <property type="component" value="Unassembled WGS sequence"/>
</dbReference>
<sequence>MKHVWMSTLNEYKDTYPWKLEIIDGSYEEEHMSPLMRLAPNLRVITSQRWDFSQYFEGFISNSGHSLDPQISISVSGAKNLGTIHTTNRNPLLSPPISTDTFPSLRYLSIGLDTPFPLEQQEIHTLLQHIGPQLHTFYFRHRLYPATLDPSLWNILPNVDNIQLPFQWAASDVPKEHPLKRVQVAAWEIPYEFNDDSAWNSALSLYCPLSPQRKLSFAMDATWKYHLFENPSFAMCIWSYFEDKNAHLEDAHGDSLSQYILFLIKAFWKQPQRTYCKTPAHE</sequence>
<evidence type="ECO:0000313" key="1">
    <source>
        <dbReference type="EMBL" id="KIM24533.1"/>
    </source>
</evidence>
<dbReference type="AlphaFoldDB" id="A0A0C2WDI1"/>
<dbReference type="HOGENOM" id="CLU_987531_0_0_1"/>
<evidence type="ECO:0000313" key="2">
    <source>
        <dbReference type="Proteomes" id="UP000054097"/>
    </source>
</evidence>
<dbReference type="OrthoDB" id="10663789at2759"/>
<dbReference type="EMBL" id="KN824323">
    <property type="protein sequence ID" value="KIM24533.1"/>
    <property type="molecule type" value="Genomic_DNA"/>
</dbReference>
<accession>A0A0C2WDI1</accession>